<comment type="caution">
    <text evidence="2">The sequence shown here is derived from an EMBL/GenBank/DDBJ whole genome shotgun (WGS) entry which is preliminary data.</text>
</comment>
<reference evidence="2 3" key="1">
    <citation type="journal article" date="2017" name="Int. J. Syst. Evol. Microbiol.">
        <title>Pseudokineococcus basanitobsidens sp. nov., isolated from volcanic rock.</title>
        <authorList>
            <person name="Lee D.W."/>
            <person name="Park M.Y."/>
            <person name="Kim J.J."/>
            <person name="Kim B.S."/>
        </authorList>
    </citation>
    <scope>NUCLEOTIDE SEQUENCE [LARGE SCALE GENOMIC DNA]</scope>
    <source>
        <strain evidence="2 3">DSM 103726</strain>
    </source>
</reference>
<feature type="transmembrane region" description="Helical" evidence="1">
    <location>
        <begin position="92"/>
        <end position="109"/>
    </location>
</feature>
<feature type="transmembrane region" description="Helical" evidence="1">
    <location>
        <begin position="256"/>
        <end position="273"/>
    </location>
</feature>
<feature type="transmembrane region" description="Helical" evidence="1">
    <location>
        <begin position="121"/>
        <end position="142"/>
    </location>
</feature>
<keyword evidence="1" id="KW-1133">Transmembrane helix</keyword>
<evidence type="ECO:0000256" key="1">
    <source>
        <dbReference type="SAM" id="Phobius"/>
    </source>
</evidence>
<protein>
    <submittedName>
        <fullName evidence="2">Uncharacterized protein</fullName>
    </submittedName>
</protein>
<evidence type="ECO:0000313" key="2">
    <source>
        <dbReference type="EMBL" id="MEJ5944672.1"/>
    </source>
</evidence>
<feature type="transmembrane region" description="Helical" evidence="1">
    <location>
        <begin position="69"/>
        <end position="86"/>
    </location>
</feature>
<feature type="transmembrane region" description="Helical" evidence="1">
    <location>
        <begin position="40"/>
        <end position="57"/>
    </location>
</feature>
<keyword evidence="1" id="KW-0812">Transmembrane</keyword>
<sequence length="274" mass="25740">MAGPPVAVLVGVVTAAALDVSAPAAVLLTGPTTGVGWGDVAVRLLAVALLAAASLAGHDALRRSSRPGLAVALPVLVAAPVGGLALVEPDGAGAAAGLLAAVLGAAAFVRRRASHAGFTAGLLLAVVAVLVPASAVVALVVAATASRWPGSALRGEPGAGRAVALVLAFPVLAVGASWAYLAWRVPGVVPGVAAGGSPLVAAREALGSAVRDAAELVTGAATSLASAAGGLPPGVAAGAVPALVLGAVLARGRARALLSLLAAAAGVLAVVVTG</sequence>
<organism evidence="2 3">
    <name type="scientific">Pseudokineococcus basanitobsidens</name>
    <dbReference type="NCBI Taxonomy" id="1926649"/>
    <lineage>
        <taxon>Bacteria</taxon>
        <taxon>Bacillati</taxon>
        <taxon>Actinomycetota</taxon>
        <taxon>Actinomycetes</taxon>
        <taxon>Kineosporiales</taxon>
        <taxon>Kineosporiaceae</taxon>
        <taxon>Pseudokineococcus</taxon>
    </lineage>
</organism>
<proteinExistence type="predicted"/>
<accession>A0ABU8RHX2</accession>
<dbReference type="RefSeq" id="WP_339574057.1">
    <property type="nucleotide sequence ID" value="NZ_JBBIAA010000003.1"/>
</dbReference>
<feature type="transmembrane region" description="Helical" evidence="1">
    <location>
        <begin position="162"/>
        <end position="183"/>
    </location>
</feature>
<evidence type="ECO:0000313" key="3">
    <source>
        <dbReference type="Proteomes" id="UP001387100"/>
    </source>
</evidence>
<dbReference type="Proteomes" id="UP001387100">
    <property type="component" value="Unassembled WGS sequence"/>
</dbReference>
<keyword evidence="1" id="KW-0472">Membrane</keyword>
<keyword evidence="3" id="KW-1185">Reference proteome</keyword>
<name>A0ABU8RHX2_9ACTN</name>
<gene>
    <name evidence="2" type="ORF">WDZ17_05110</name>
</gene>
<dbReference type="EMBL" id="JBBIAA010000003">
    <property type="protein sequence ID" value="MEJ5944672.1"/>
    <property type="molecule type" value="Genomic_DNA"/>
</dbReference>